<evidence type="ECO:0000256" key="2">
    <source>
        <dbReference type="SAM" id="MobiDB-lite"/>
    </source>
</evidence>
<feature type="region of interest" description="Disordered" evidence="2">
    <location>
        <begin position="486"/>
        <end position="508"/>
    </location>
</feature>
<dbReference type="InterPro" id="IPR006600">
    <property type="entry name" value="HTH_CenpB_DNA-bd_dom"/>
</dbReference>
<dbReference type="GO" id="GO:0003677">
    <property type="term" value="F:DNA binding"/>
    <property type="evidence" value="ECO:0007669"/>
    <property type="project" value="UniProtKB-KW"/>
</dbReference>
<feature type="region of interest" description="Disordered" evidence="2">
    <location>
        <begin position="1"/>
        <end position="28"/>
    </location>
</feature>
<feature type="domain" description="HTH CENPB-type" evidence="3">
    <location>
        <begin position="106"/>
        <end position="180"/>
    </location>
</feature>
<evidence type="ECO:0000256" key="1">
    <source>
        <dbReference type="ARBA" id="ARBA00023125"/>
    </source>
</evidence>
<evidence type="ECO:0000259" key="3">
    <source>
        <dbReference type="PROSITE" id="PS51253"/>
    </source>
</evidence>
<organism evidence="4 5">
    <name type="scientific">Cymbomonas tetramitiformis</name>
    <dbReference type="NCBI Taxonomy" id="36881"/>
    <lineage>
        <taxon>Eukaryota</taxon>
        <taxon>Viridiplantae</taxon>
        <taxon>Chlorophyta</taxon>
        <taxon>Pyramimonadophyceae</taxon>
        <taxon>Pyramimonadales</taxon>
        <taxon>Pyramimonadaceae</taxon>
        <taxon>Cymbomonas</taxon>
    </lineage>
</organism>
<dbReference type="Proteomes" id="UP001190700">
    <property type="component" value="Unassembled WGS sequence"/>
</dbReference>
<evidence type="ECO:0000313" key="5">
    <source>
        <dbReference type="Proteomes" id="UP001190700"/>
    </source>
</evidence>
<name>A0AAE0BQC3_9CHLO</name>
<evidence type="ECO:0000313" key="4">
    <source>
        <dbReference type="EMBL" id="KAK3239802.1"/>
    </source>
</evidence>
<protein>
    <recommendedName>
        <fullName evidence="3">HTH CENPB-type domain-containing protein</fullName>
    </recommendedName>
</protein>
<reference evidence="4 5" key="1">
    <citation type="journal article" date="2015" name="Genome Biol. Evol.">
        <title>Comparative Genomics of a Bacterivorous Green Alga Reveals Evolutionary Causalities and Consequences of Phago-Mixotrophic Mode of Nutrition.</title>
        <authorList>
            <person name="Burns J.A."/>
            <person name="Paasch A."/>
            <person name="Narechania A."/>
            <person name="Kim E."/>
        </authorList>
    </citation>
    <scope>NUCLEOTIDE SEQUENCE [LARGE SCALE GENOMIC DNA]</scope>
    <source>
        <strain evidence="4 5">PLY_AMNH</strain>
    </source>
</reference>
<dbReference type="EMBL" id="LGRX02033819">
    <property type="protein sequence ID" value="KAK3239802.1"/>
    <property type="molecule type" value="Genomic_DNA"/>
</dbReference>
<dbReference type="AlphaFoldDB" id="A0AAE0BQC3"/>
<keyword evidence="5" id="KW-1185">Reference proteome</keyword>
<dbReference type="PROSITE" id="PS51253">
    <property type="entry name" value="HTH_CENPB"/>
    <property type="match status" value="1"/>
</dbReference>
<comment type="caution">
    <text evidence="4">The sequence shown here is derived from an EMBL/GenBank/DDBJ whole genome shotgun (WGS) entry which is preliminary data.</text>
</comment>
<sequence length="603" mass="68774">MAARPKASTGLGLETSKPLPAPRQGGALKRKRYDNDDKANAIHFYDECLATGVGSPLVYAAKHCGIPIANLSAWANGVRNADKVPWRDVIFKAAADSKRKSLTVTSKSKESLARYPLMEAELAKEVRSRRARGRKVGPRFLSVRGKQLWKKHYPNDRKDFAASRSWRLNFMRRMDFSVRKRTHKKSKSYASMGRFLFSNRFNVDQVPLPFVVGDFEHTVEEKGAKDVWIRQPGSGLEKRQATLQVCIRAGKTPEGKNLPQPPIAIIFRGTGKRISEVERNAYPPDVHVFWQACAWLDRPTGIEWQDRTPIPFLNEHLPEEESVVFADNLDAQIQPTYLENQKNKGRALGWSLLKDGTFWSQPIDLGPGREIKRDVDYCQNEWLELEENLDKWEGSMTASDRRICMTWWVGDGYARACERLCFDRYFAKAGCKMTVNGAGDGEITPEGLREFTFDRPNIPAVIVQTPEQARVPAATHAEMHQAVMEQELQEEAEERSDEGSDDECEDEEQKWFVPEGSTLMKDALPDEQFNCSVVGWHVMFKWSGVGWCHGWVLKYYANHRHGYNFEVKYEDGDRRDHILTPKSYDHGDQVPTGTWCLLKSISA</sequence>
<accession>A0AAE0BQC3</accession>
<feature type="compositionally biased region" description="Acidic residues" evidence="2">
    <location>
        <begin position="487"/>
        <end position="508"/>
    </location>
</feature>
<keyword evidence="1" id="KW-0238">DNA-binding</keyword>
<gene>
    <name evidence="4" type="ORF">CYMTET_50296</name>
</gene>
<proteinExistence type="predicted"/>